<protein>
    <submittedName>
        <fullName evidence="1">Uncharacterized protein</fullName>
    </submittedName>
</protein>
<dbReference type="Proteomes" id="UP000077266">
    <property type="component" value="Unassembled WGS sequence"/>
</dbReference>
<keyword evidence="2" id="KW-1185">Reference proteome</keyword>
<dbReference type="InParanoid" id="A0A166N7L0"/>
<name>A0A166N7L0_EXIGL</name>
<gene>
    <name evidence="1" type="ORF">EXIGLDRAFT_783170</name>
</gene>
<proteinExistence type="predicted"/>
<organism evidence="1 2">
    <name type="scientific">Exidia glandulosa HHB12029</name>
    <dbReference type="NCBI Taxonomy" id="1314781"/>
    <lineage>
        <taxon>Eukaryota</taxon>
        <taxon>Fungi</taxon>
        <taxon>Dikarya</taxon>
        <taxon>Basidiomycota</taxon>
        <taxon>Agaricomycotina</taxon>
        <taxon>Agaricomycetes</taxon>
        <taxon>Auriculariales</taxon>
        <taxon>Exidiaceae</taxon>
        <taxon>Exidia</taxon>
    </lineage>
</organism>
<sequence length="249" mass="27829">MRTYHNDQRVPRLVARRVVEVTLTMPTPVLDRRESTLPFKRKTHDTRTVPLVCACLLFWSASTYRQDILIGVAVDAGGVVEGPRVKVGRTVYEGRAEEDAAVEFFGVRPPYLTASSWCLVITLVFLEVARLCAPHLVPARSLDPLHIRNPLAPASHQRLTASRRLVNAQSPAGLRFLLLSIGVRRFAPPDSEAYMEPVEHESEQAMDVSRWGRDAELALTNVFRLRVQAGVGYDLAIQRRDPVIATSVL</sequence>
<accession>A0A166N7L0</accession>
<dbReference type="EMBL" id="KV426744">
    <property type="protein sequence ID" value="KZV78844.1"/>
    <property type="molecule type" value="Genomic_DNA"/>
</dbReference>
<dbReference type="AlphaFoldDB" id="A0A166N7L0"/>
<reference evidence="1 2" key="1">
    <citation type="journal article" date="2016" name="Mol. Biol. Evol.">
        <title>Comparative Genomics of Early-Diverging Mushroom-Forming Fungi Provides Insights into the Origins of Lignocellulose Decay Capabilities.</title>
        <authorList>
            <person name="Nagy L.G."/>
            <person name="Riley R."/>
            <person name="Tritt A."/>
            <person name="Adam C."/>
            <person name="Daum C."/>
            <person name="Floudas D."/>
            <person name="Sun H."/>
            <person name="Yadav J.S."/>
            <person name="Pangilinan J."/>
            <person name="Larsson K.H."/>
            <person name="Matsuura K."/>
            <person name="Barry K."/>
            <person name="Labutti K."/>
            <person name="Kuo R."/>
            <person name="Ohm R.A."/>
            <person name="Bhattacharya S.S."/>
            <person name="Shirouzu T."/>
            <person name="Yoshinaga Y."/>
            <person name="Martin F.M."/>
            <person name="Grigoriev I.V."/>
            <person name="Hibbett D.S."/>
        </authorList>
    </citation>
    <scope>NUCLEOTIDE SEQUENCE [LARGE SCALE GENOMIC DNA]</scope>
    <source>
        <strain evidence="1 2">HHB12029</strain>
    </source>
</reference>
<evidence type="ECO:0000313" key="2">
    <source>
        <dbReference type="Proteomes" id="UP000077266"/>
    </source>
</evidence>
<evidence type="ECO:0000313" key="1">
    <source>
        <dbReference type="EMBL" id="KZV78844.1"/>
    </source>
</evidence>